<organism evidence="6 7">
    <name type="scientific">Mesorhizobium loti R88b</name>
    <dbReference type="NCBI Taxonomy" id="935548"/>
    <lineage>
        <taxon>Bacteria</taxon>
        <taxon>Pseudomonadati</taxon>
        <taxon>Pseudomonadota</taxon>
        <taxon>Alphaproteobacteria</taxon>
        <taxon>Hyphomicrobiales</taxon>
        <taxon>Phyllobacteriaceae</taxon>
        <taxon>Mesorhizobium</taxon>
    </lineage>
</organism>
<dbReference type="Proteomes" id="UP000503017">
    <property type="component" value="Chromosome"/>
</dbReference>
<evidence type="ECO:0000313" key="7">
    <source>
        <dbReference type="Proteomes" id="UP000503017"/>
    </source>
</evidence>
<keyword evidence="2" id="KW-0597">Phosphoprotein</keyword>
<dbReference type="PANTHER" id="PTHR48111">
    <property type="entry name" value="REGULATOR OF RPOS"/>
    <property type="match status" value="1"/>
</dbReference>
<dbReference type="SMART" id="SM00862">
    <property type="entry name" value="Trans_reg_C"/>
    <property type="match status" value="1"/>
</dbReference>
<dbReference type="AlphaFoldDB" id="A0A6M7WYY8"/>
<dbReference type="PROSITE" id="PS50110">
    <property type="entry name" value="RESPONSE_REGULATORY"/>
    <property type="match status" value="1"/>
</dbReference>
<dbReference type="InterPro" id="IPR036388">
    <property type="entry name" value="WH-like_DNA-bd_sf"/>
</dbReference>
<gene>
    <name evidence="6" type="ORF">EB235_30975</name>
</gene>
<dbReference type="InterPro" id="IPR039420">
    <property type="entry name" value="WalR-like"/>
</dbReference>
<dbReference type="GO" id="GO:0000976">
    <property type="term" value="F:transcription cis-regulatory region binding"/>
    <property type="evidence" value="ECO:0007669"/>
    <property type="project" value="TreeGrafter"/>
</dbReference>
<feature type="modified residue" description="4-aspartylphosphate" evidence="2">
    <location>
        <position position="222"/>
    </location>
</feature>
<sequence>MDPSRHKQRKRNGIGAEMQTYQIEIGQGSTQTDLLSVQKEMMEFGRYRVLPASRLLLCCGEEIPIGGRAFDLLVALLRMRGRLVDKNEIRNSVWPSIAVDESNIRFQIASLRRVLGPEGDLIKTIPGRGYLMADPDFVPDPPLTQLPMMPTSHSEFPTWLKGHYEPNSADEPYVAVVDDDATILDSLAGLIRCAGFRAETFLSTRAFLDSEQANPPICIVLDAWLPGQGGLNFQDKLLSAGAYVPIIFISGHADIAMSVRAIKNGATEFLTKPVRHEDLLNAITTAAVASVPPYIEQYQSL</sequence>
<keyword evidence="1 3" id="KW-0238">DNA-binding</keyword>
<dbReference type="GO" id="GO:0006355">
    <property type="term" value="P:regulation of DNA-templated transcription"/>
    <property type="evidence" value="ECO:0007669"/>
    <property type="project" value="InterPro"/>
</dbReference>
<evidence type="ECO:0000256" key="1">
    <source>
        <dbReference type="ARBA" id="ARBA00023125"/>
    </source>
</evidence>
<dbReference type="GO" id="GO:0032993">
    <property type="term" value="C:protein-DNA complex"/>
    <property type="evidence" value="ECO:0007669"/>
    <property type="project" value="TreeGrafter"/>
</dbReference>
<feature type="domain" description="Response regulatory" evidence="4">
    <location>
        <begin position="173"/>
        <end position="287"/>
    </location>
</feature>
<dbReference type="PROSITE" id="PS51755">
    <property type="entry name" value="OMPR_PHOB"/>
    <property type="match status" value="1"/>
</dbReference>
<dbReference type="PANTHER" id="PTHR48111:SF56">
    <property type="entry name" value="TETRATHIONATE RESPONSE REGULATORY PROTEIN TTRR"/>
    <property type="match status" value="1"/>
</dbReference>
<reference evidence="6 7" key="1">
    <citation type="submission" date="2018-10" db="EMBL/GenBank/DDBJ databases">
        <authorList>
            <person name="Perry B.J."/>
            <person name="Sullivan J.T."/>
            <person name="Murphy R.J.T."/>
            <person name="Ramsay J.P."/>
            <person name="Ronson C.W."/>
        </authorList>
    </citation>
    <scope>NUCLEOTIDE SEQUENCE [LARGE SCALE GENOMIC DNA]</scope>
    <source>
        <strain evidence="6 7">R88b</strain>
    </source>
</reference>
<accession>A0A6M7WYY8</accession>
<dbReference type="CDD" id="cd00383">
    <property type="entry name" value="trans_reg_C"/>
    <property type="match status" value="1"/>
</dbReference>
<dbReference type="InterPro" id="IPR011006">
    <property type="entry name" value="CheY-like_superfamily"/>
</dbReference>
<feature type="DNA-binding region" description="OmpR/PhoB-type" evidence="3">
    <location>
        <begin position="39"/>
        <end position="134"/>
    </location>
</feature>
<protein>
    <submittedName>
        <fullName evidence="6">Response regulator</fullName>
    </submittedName>
</protein>
<proteinExistence type="predicted"/>
<evidence type="ECO:0000259" key="5">
    <source>
        <dbReference type="PROSITE" id="PS51755"/>
    </source>
</evidence>
<evidence type="ECO:0000313" key="6">
    <source>
        <dbReference type="EMBL" id="QKD05364.1"/>
    </source>
</evidence>
<dbReference type="GO" id="GO:0000156">
    <property type="term" value="F:phosphorelay response regulator activity"/>
    <property type="evidence" value="ECO:0007669"/>
    <property type="project" value="TreeGrafter"/>
</dbReference>
<dbReference type="InterPro" id="IPR016032">
    <property type="entry name" value="Sig_transdc_resp-reg_C-effctor"/>
</dbReference>
<dbReference type="SUPFAM" id="SSF52172">
    <property type="entry name" value="CheY-like"/>
    <property type="match status" value="1"/>
</dbReference>
<dbReference type="InterPro" id="IPR001789">
    <property type="entry name" value="Sig_transdc_resp-reg_receiver"/>
</dbReference>
<evidence type="ECO:0000256" key="2">
    <source>
        <dbReference type="PROSITE-ProRule" id="PRU00169"/>
    </source>
</evidence>
<dbReference type="SUPFAM" id="SSF46894">
    <property type="entry name" value="C-terminal effector domain of the bipartite response regulators"/>
    <property type="match status" value="1"/>
</dbReference>
<evidence type="ECO:0000259" key="4">
    <source>
        <dbReference type="PROSITE" id="PS50110"/>
    </source>
</evidence>
<dbReference type="Gene3D" id="3.40.50.2300">
    <property type="match status" value="1"/>
</dbReference>
<name>A0A6M7WYY8_RHILI</name>
<dbReference type="Gene3D" id="1.10.10.10">
    <property type="entry name" value="Winged helix-like DNA-binding domain superfamily/Winged helix DNA-binding domain"/>
    <property type="match status" value="1"/>
</dbReference>
<dbReference type="Pfam" id="PF00486">
    <property type="entry name" value="Trans_reg_C"/>
    <property type="match status" value="1"/>
</dbReference>
<dbReference type="SMART" id="SM00448">
    <property type="entry name" value="REC"/>
    <property type="match status" value="1"/>
</dbReference>
<dbReference type="EMBL" id="CP033367">
    <property type="protein sequence ID" value="QKD05364.1"/>
    <property type="molecule type" value="Genomic_DNA"/>
</dbReference>
<evidence type="ECO:0000256" key="3">
    <source>
        <dbReference type="PROSITE-ProRule" id="PRU01091"/>
    </source>
</evidence>
<dbReference type="InterPro" id="IPR001867">
    <property type="entry name" value="OmpR/PhoB-type_DNA-bd"/>
</dbReference>
<dbReference type="GO" id="GO:0005829">
    <property type="term" value="C:cytosol"/>
    <property type="evidence" value="ECO:0007669"/>
    <property type="project" value="TreeGrafter"/>
</dbReference>
<dbReference type="Pfam" id="PF00072">
    <property type="entry name" value="Response_reg"/>
    <property type="match status" value="1"/>
</dbReference>
<feature type="domain" description="OmpR/PhoB-type" evidence="5">
    <location>
        <begin position="39"/>
        <end position="134"/>
    </location>
</feature>